<sequence>MKRILFLTLSAVVLLTACSKDEDAKKDDSVTINGDSYPTAKIGSQTWTTVNYNGPGGTNYNNGNNDPSLGKLYSFVDARTLSGLPTGWRVPTEVDVAKLIEHIGSETDGRGKKFLNEVNSKKLTATSGWEPAGLNGSNSTGLNIRPTGYYFSATTANFESKGTNGSLWTISKDQLGQALFLEVSYSMWEEPSNTISLRGSLVGTTLTGETNDSFVEKRPIRFVKDN</sequence>
<reference evidence="3 4" key="1">
    <citation type="submission" date="2018-03" db="EMBL/GenBank/DDBJ databases">
        <title>Genomic Encyclopedia of Type Strains, Phase III (KMG-III): the genomes of soil and plant-associated and newly described type strains.</title>
        <authorList>
            <person name="Whitman W."/>
        </authorList>
    </citation>
    <scope>NUCLEOTIDE SEQUENCE [LARGE SCALE GENOMIC DNA]</scope>
    <source>
        <strain evidence="3 4">CGMCC 1.9313</strain>
    </source>
</reference>
<evidence type="ECO:0000313" key="3">
    <source>
        <dbReference type="EMBL" id="PRY53377.1"/>
    </source>
</evidence>
<dbReference type="RefSeq" id="WP_106292939.1">
    <property type="nucleotide sequence ID" value="NZ_PVTH01000004.1"/>
</dbReference>
<dbReference type="AlphaFoldDB" id="A0A2T0U643"/>
<evidence type="ECO:0000259" key="2">
    <source>
        <dbReference type="Pfam" id="PF09603"/>
    </source>
</evidence>
<comment type="caution">
    <text evidence="3">The sequence shown here is derived from an EMBL/GenBank/DDBJ whole genome shotgun (WGS) entry which is preliminary data.</text>
</comment>
<organism evidence="3 4">
    <name type="scientific">Arcticibacter pallidicorallinus</name>
    <dbReference type="NCBI Taxonomy" id="1259464"/>
    <lineage>
        <taxon>Bacteria</taxon>
        <taxon>Pseudomonadati</taxon>
        <taxon>Bacteroidota</taxon>
        <taxon>Sphingobacteriia</taxon>
        <taxon>Sphingobacteriales</taxon>
        <taxon>Sphingobacteriaceae</taxon>
        <taxon>Arcticibacter</taxon>
    </lineage>
</organism>
<evidence type="ECO:0000256" key="1">
    <source>
        <dbReference type="SAM" id="SignalP"/>
    </source>
</evidence>
<feature type="signal peptide" evidence="1">
    <location>
        <begin position="1"/>
        <end position="19"/>
    </location>
</feature>
<dbReference type="PROSITE" id="PS51257">
    <property type="entry name" value="PROKAR_LIPOPROTEIN"/>
    <property type="match status" value="1"/>
</dbReference>
<dbReference type="Pfam" id="PF09603">
    <property type="entry name" value="Fib_succ_major"/>
    <property type="match status" value="1"/>
</dbReference>
<accession>A0A2T0U643</accession>
<proteinExistence type="predicted"/>
<dbReference type="NCBIfam" id="TIGR02145">
    <property type="entry name" value="Fib_succ_major"/>
    <property type="match status" value="1"/>
</dbReference>
<keyword evidence="4" id="KW-1185">Reference proteome</keyword>
<evidence type="ECO:0000313" key="4">
    <source>
        <dbReference type="Proteomes" id="UP000238034"/>
    </source>
</evidence>
<dbReference type="InterPro" id="IPR011871">
    <property type="entry name" value="Fib_succ_major"/>
</dbReference>
<name>A0A2T0U643_9SPHI</name>
<gene>
    <name evidence="3" type="ORF">B0I27_104388</name>
</gene>
<protein>
    <submittedName>
        <fullName evidence="3">Uncharacterized protein (TIGR02145 family)</fullName>
    </submittedName>
</protein>
<feature type="domain" description="Fibrobacter succinogenes major paralogous" evidence="2">
    <location>
        <begin position="33"/>
        <end position="178"/>
    </location>
</feature>
<keyword evidence="1" id="KW-0732">Signal</keyword>
<dbReference type="OrthoDB" id="9805760at2"/>
<dbReference type="Proteomes" id="UP000238034">
    <property type="component" value="Unassembled WGS sequence"/>
</dbReference>
<feature type="chain" id="PRO_5015399980" evidence="1">
    <location>
        <begin position="20"/>
        <end position="226"/>
    </location>
</feature>
<dbReference type="EMBL" id="PVTH01000004">
    <property type="protein sequence ID" value="PRY53377.1"/>
    <property type="molecule type" value="Genomic_DNA"/>
</dbReference>